<dbReference type="CDD" id="cd05120">
    <property type="entry name" value="APH_ChoK_like"/>
    <property type="match status" value="1"/>
</dbReference>
<organism evidence="2 3">
    <name type="scientific">Lentinus tigrinus ALCF2SS1-6</name>
    <dbReference type="NCBI Taxonomy" id="1328759"/>
    <lineage>
        <taxon>Eukaryota</taxon>
        <taxon>Fungi</taxon>
        <taxon>Dikarya</taxon>
        <taxon>Basidiomycota</taxon>
        <taxon>Agaricomycotina</taxon>
        <taxon>Agaricomycetes</taxon>
        <taxon>Polyporales</taxon>
        <taxon>Polyporaceae</taxon>
        <taxon>Lentinus</taxon>
    </lineage>
</organism>
<evidence type="ECO:0000259" key="1">
    <source>
        <dbReference type="Pfam" id="PF01636"/>
    </source>
</evidence>
<dbReference type="InterPro" id="IPR011009">
    <property type="entry name" value="Kinase-like_dom_sf"/>
</dbReference>
<dbReference type="Proteomes" id="UP000313359">
    <property type="component" value="Unassembled WGS sequence"/>
</dbReference>
<evidence type="ECO:0000313" key="3">
    <source>
        <dbReference type="Proteomes" id="UP000313359"/>
    </source>
</evidence>
<feature type="domain" description="Aminoglycoside phosphotransferase" evidence="1">
    <location>
        <begin position="72"/>
        <end position="267"/>
    </location>
</feature>
<dbReference type="InterPro" id="IPR002575">
    <property type="entry name" value="Aminoglycoside_PTrfase"/>
</dbReference>
<keyword evidence="3" id="KW-1185">Reference proteome</keyword>
<dbReference type="Pfam" id="PF01636">
    <property type="entry name" value="APH"/>
    <property type="match status" value="1"/>
</dbReference>
<dbReference type="AlphaFoldDB" id="A0A5C2RM49"/>
<evidence type="ECO:0000313" key="2">
    <source>
        <dbReference type="EMBL" id="RPD52170.1"/>
    </source>
</evidence>
<dbReference type="GO" id="GO:0004672">
    <property type="term" value="F:protein kinase activity"/>
    <property type="evidence" value="ECO:0007669"/>
    <property type="project" value="InterPro"/>
</dbReference>
<dbReference type="OrthoDB" id="5404599at2759"/>
<dbReference type="InterPro" id="IPR008266">
    <property type="entry name" value="Tyr_kinase_AS"/>
</dbReference>
<dbReference type="InterPro" id="IPR051678">
    <property type="entry name" value="AGP_Transferase"/>
</dbReference>
<name>A0A5C2RM49_9APHY</name>
<sequence>MKSDSACSGIDPPLETQDSIFDPPQDAIAKILPFLVDERELRILGHSVFANNLFYDLGDGRITKTGVNTSINEAKAMIFVRQHTSIPVPEVYMVFQHDGATCIVMELVDGVALREAVDHDETGSYNPARPLVTEAQVLSIMQQLKGFIAELRDLGRRFPQNEPHFGSWPEGPFRCSYFHPTYPPRPFKSIAEFHTHFLHQLRPLSEDKATYDMLERASSETKESEPVLTHGDLAPRNLLVKDGRIVAIVDWETFGWYPDFWEYMGLGNEAAPRATFDAIKETFGQTPFVCETYRYVHICLHSPF</sequence>
<protein>
    <submittedName>
        <fullName evidence="2">Kinase-like protein</fullName>
    </submittedName>
</protein>
<dbReference type="SUPFAM" id="SSF56112">
    <property type="entry name" value="Protein kinase-like (PK-like)"/>
    <property type="match status" value="1"/>
</dbReference>
<dbReference type="PANTHER" id="PTHR21310">
    <property type="entry name" value="AMINOGLYCOSIDE PHOSPHOTRANSFERASE-RELATED-RELATED"/>
    <property type="match status" value="1"/>
</dbReference>
<proteinExistence type="predicted"/>
<accession>A0A5C2RM49</accession>
<reference evidence="2" key="1">
    <citation type="journal article" date="2018" name="Genome Biol. Evol.">
        <title>Genomics and development of Lentinus tigrinus, a white-rot wood-decaying mushroom with dimorphic fruiting bodies.</title>
        <authorList>
            <person name="Wu B."/>
            <person name="Xu Z."/>
            <person name="Knudson A."/>
            <person name="Carlson A."/>
            <person name="Chen N."/>
            <person name="Kovaka S."/>
            <person name="LaButti K."/>
            <person name="Lipzen A."/>
            <person name="Pennachio C."/>
            <person name="Riley R."/>
            <person name="Schakwitz W."/>
            <person name="Umezawa K."/>
            <person name="Ohm R.A."/>
            <person name="Grigoriev I.V."/>
            <person name="Nagy L.G."/>
            <person name="Gibbons J."/>
            <person name="Hibbett D."/>
        </authorList>
    </citation>
    <scope>NUCLEOTIDE SEQUENCE [LARGE SCALE GENOMIC DNA]</scope>
    <source>
        <strain evidence="2">ALCF2SS1-6</strain>
    </source>
</reference>
<keyword evidence="2" id="KW-0418">Kinase</keyword>
<dbReference type="PROSITE" id="PS00109">
    <property type="entry name" value="PROTEIN_KINASE_TYR"/>
    <property type="match status" value="1"/>
</dbReference>
<dbReference type="EMBL" id="ML122403">
    <property type="protein sequence ID" value="RPD52170.1"/>
    <property type="molecule type" value="Genomic_DNA"/>
</dbReference>
<dbReference type="PANTHER" id="PTHR21310:SF15">
    <property type="entry name" value="AMINOGLYCOSIDE PHOSPHOTRANSFERASE DOMAIN-CONTAINING PROTEIN"/>
    <property type="match status" value="1"/>
</dbReference>
<dbReference type="Gene3D" id="3.90.1200.10">
    <property type="match status" value="1"/>
</dbReference>
<keyword evidence="2" id="KW-0808">Transferase</keyword>
<gene>
    <name evidence="2" type="ORF">L227DRAFT_658864</name>
</gene>